<dbReference type="InterPro" id="IPR018709">
    <property type="entry name" value="CoA_activase_DUF2229"/>
</dbReference>
<sequence length="321" mass="37153">MRKTIGIPRGMYYHDYHPMWTKYFNNLDGKVVFSPKTNKDILNLGVSKCVDEACLPVKIFHGHVEYLKDKVDYIFIPKFISICKREYCCPKLLGLPDMVKHSIEELPIVIEPEINLRKVNSLRNAVINTGRIFTRNHFKIANAYMESMEFQKYYKSLLSLGIIPTEDHQNTHTKDIKILVLGHSYNVYDEFINMNIFNKLIENHVNIITADMVSADDINYYSNMLPKRIFWTDGKKIIGAAYSLLEKNSIDGIIYLSAFGCGLDSVLVDLIQRKATSKGVPFLLMTMDEQTGEAGFNTRLEAFLDMMEWRNKNEDYISSIW</sequence>
<dbReference type="PANTHER" id="PTHR32329:SF2">
    <property type="entry name" value="BIFUNCTIONAL PROTEIN [INCLUDES 2-HYDROXYACYL-COA DEHYDRATASE (N-TER) AND ITS ACTIVATOR DOMAIN (C_TERM)"/>
    <property type="match status" value="1"/>
</dbReference>
<dbReference type="InterPro" id="IPR051805">
    <property type="entry name" value="Dehydratase_Activator_Redct"/>
</dbReference>
<dbReference type="Pfam" id="PF09989">
    <property type="entry name" value="DUF2229"/>
    <property type="match status" value="1"/>
</dbReference>
<feature type="domain" description="DUF2229" evidence="1">
    <location>
        <begin position="4"/>
        <end position="213"/>
    </location>
</feature>
<name>A0ABS6EB43_9FIRM</name>
<dbReference type="RefSeq" id="WP_216522042.1">
    <property type="nucleotide sequence ID" value="NZ_JAHLPM010000024.1"/>
</dbReference>
<dbReference type="EMBL" id="JAHLPM010000024">
    <property type="protein sequence ID" value="MBU5440081.1"/>
    <property type="molecule type" value="Genomic_DNA"/>
</dbReference>
<accession>A0ABS6EB43</accession>
<protein>
    <submittedName>
        <fullName evidence="2">2-hydroxyacyl-CoA dehydratase</fullName>
    </submittedName>
</protein>
<reference evidence="2 3" key="1">
    <citation type="submission" date="2021-06" db="EMBL/GenBank/DDBJ databases">
        <authorList>
            <person name="Sun Q."/>
            <person name="Li D."/>
        </authorList>
    </citation>
    <scope>NUCLEOTIDE SEQUENCE [LARGE SCALE GENOMIC DNA]</scope>
    <source>
        <strain evidence="2 3">MSJ-40</strain>
    </source>
</reference>
<proteinExistence type="predicted"/>
<evidence type="ECO:0000313" key="2">
    <source>
        <dbReference type="EMBL" id="MBU5440081.1"/>
    </source>
</evidence>
<keyword evidence="3" id="KW-1185">Reference proteome</keyword>
<dbReference type="PANTHER" id="PTHR32329">
    <property type="entry name" value="BIFUNCTIONAL PROTEIN [INCLUDES 2-HYDROXYACYL-COA DEHYDRATASE (N-TER) AND ITS ACTIVATOR DOMAIN (C_TERM)-RELATED"/>
    <property type="match status" value="1"/>
</dbReference>
<dbReference type="Proteomes" id="UP000749471">
    <property type="component" value="Unassembled WGS sequence"/>
</dbReference>
<gene>
    <name evidence="2" type="ORF">KQI42_18910</name>
</gene>
<comment type="caution">
    <text evidence="2">The sequence shown here is derived from an EMBL/GenBank/DDBJ whole genome shotgun (WGS) entry which is preliminary data.</text>
</comment>
<evidence type="ECO:0000259" key="1">
    <source>
        <dbReference type="Pfam" id="PF09989"/>
    </source>
</evidence>
<organism evidence="2 3">
    <name type="scientific">Tissierella simiarum</name>
    <dbReference type="NCBI Taxonomy" id="2841534"/>
    <lineage>
        <taxon>Bacteria</taxon>
        <taxon>Bacillati</taxon>
        <taxon>Bacillota</taxon>
        <taxon>Tissierellia</taxon>
        <taxon>Tissierellales</taxon>
        <taxon>Tissierellaceae</taxon>
        <taxon>Tissierella</taxon>
    </lineage>
</organism>
<evidence type="ECO:0000313" key="3">
    <source>
        <dbReference type="Proteomes" id="UP000749471"/>
    </source>
</evidence>